<name>A0A6M0JV42_9GAMM</name>
<organism evidence="2 3">
    <name type="scientific">Thiorhodococcus minor</name>
    <dbReference type="NCBI Taxonomy" id="57489"/>
    <lineage>
        <taxon>Bacteria</taxon>
        <taxon>Pseudomonadati</taxon>
        <taxon>Pseudomonadota</taxon>
        <taxon>Gammaproteobacteria</taxon>
        <taxon>Chromatiales</taxon>
        <taxon>Chromatiaceae</taxon>
        <taxon>Thiorhodococcus</taxon>
    </lineage>
</organism>
<gene>
    <name evidence="2" type="ORF">G3446_00915</name>
</gene>
<dbReference type="Proteomes" id="UP000483379">
    <property type="component" value="Unassembled WGS sequence"/>
</dbReference>
<reference evidence="2 3" key="1">
    <citation type="submission" date="2020-02" db="EMBL/GenBank/DDBJ databases">
        <title>Genome sequences of Thiorhodococcus mannitoliphagus and Thiorhodococcus minor, purple sulfur photosynthetic bacteria in the gammaproteobacterial family, Chromatiaceae.</title>
        <authorList>
            <person name="Aviles F.A."/>
            <person name="Meyer T.E."/>
            <person name="Kyndt J.A."/>
        </authorList>
    </citation>
    <scope>NUCLEOTIDE SEQUENCE [LARGE SCALE GENOMIC DNA]</scope>
    <source>
        <strain evidence="2 3">DSM 11518</strain>
    </source>
</reference>
<protein>
    <submittedName>
        <fullName evidence="2">Uncharacterized protein</fullName>
    </submittedName>
</protein>
<comment type="caution">
    <text evidence="2">The sequence shown here is derived from an EMBL/GenBank/DDBJ whole genome shotgun (WGS) entry which is preliminary data.</text>
</comment>
<keyword evidence="1" id="KW-0472">Membrane</keyword>
<keyword evidence="1" id="KW-0812">Transmembrane</keyword>
<accession>A0A6M0JV42</accession>
<sequence length="150" mass="16932">MSRRMNAALLIGLIGTPIAGSMAGMDYGRAIWGDDQIWWTPRTQALPLEATEDSFRIYLENEPLSHHLKRSSLTALGRDGMAYFVTPDLFRARINNWDRVKAGYLHSAVYSAFGLGVTLTCLVLGLIQFFREPPQPRRRVAGARPRTVRR</sequence>
<keyword evidence="1" id="KW-1133">Transmembrane helix</keyword>
<proteinExistence type="predicted"/>
<feature type="transmembrane region" description="Helical" evidence="1">
    <location>
        <begin position="108"/>
        <end position="130"/>
    </location>
</feature>
<keyword evidence="3" id="KW-1185">Reference proteome</keyword>
<dbReference type="RefSeq" id="WP_164450508.1">
    <property type="nucleotide sequence ID" value="NZ_JAAIJQ010000002.1"/>
</dbReference>
<evidence type="ECO:0000256" key="1">
    <source>
        <dbReference type="SAM" id="Phobius"/>
    </source>
</evidence>
<evidence type="ECO:0000313" key="3">
    <source>
        <dbReference type="Proteomes" id="UP000483379"/>
    </source>
</evidence>
<dbReference type="EMBL" id="JAAIJQ010000002">
    <property type="protein sequence ID" value="NEV60463.1"/>
    <property type="molecule type" value="Genomic_DNA"/>
</dbReference>
<dbReference type="AlphaFoldDB" id="A0A6M0JV42"/>
<evidence type="ECO:0000313" key="2">
    <source>
        <dbReference type="EMBL" id="NEV60463.1"/>
    </source>
</evidence>